<organism evidence="1">
    <name type="scientific">human gut metagenome</name>
    <dbReference type="NCBI Taxonomy" id="408170"/>
    <lineage>
        <taxon>unclassified sequences</taxon>
        <taxon>metagenomes</taxon>
        <taxon>organismal metagenomes</taxon>
    </lineage>
</organism>
<gene>
    <name evidence="1" type="ORF">LEA_10254</name>
</gene>
<dbReference type="EMBL" id="AJWY01006898">
    <property type="protein sequence ID" value="EKC65569.1"/>
    <property type="molecule type" value="Genomic_DNA"/>
</dbReference>
<proteinExistence type="predicted"/>
<accession>K1TDZ2</accession>
<dbReference type="AlphaFoldDB" id="K1TDZ2"/>
<sequence length="91" mass="10014">AFTQLVAAFFEAKRNGLTECSLVRIVCSSEDYKKAGEILEKKLRQTDYIGILDGGLHVLLSNTDEENAKGVILRFGEEGLKSILVNREVAA</sequence>
<reference evidence="1" key="1">
    <citation type="journal article" date="2013" name="Environ. Microbiol.">
        <title>Microbiota from the distal guts of lean and obese adolescents exhibit partial functional redundancy besides clear differences in community structure.</title>
        <authorList>
            <person name="Ferrer M."/>
            <person name="Ruiz A."/>
            <person name="Lanza F."/>
            <person name="Haange S.B."/>
            <person name="Oberbach A."/>
            <person name="Till H."/>
            <person name="Bargiela R."/>
            <person name="Campoy C."/>
            <person name="Segura M.T."/>
            <person name="Richter M."/>
            <person name="von Bergen M."/>
            <person name="Seifert J."/>
            <person name="Suarez A."/>
        </authorList>
    </citation>
    <scope>NUCLEOTIDE SEQUENCE</scope>
</reference>
<feature type="non-terminal residue" evidence="1">
    <location>
        <position position="1"/>
    </location>
</feature>
<evidence type="ECO:0000313" key="1">
    <source>
        <dbReference type="EMBL" id="EKC65569.1"/>
    </source>
</evidence>
<protein>
    <submittedName>
        <fullName evidence="1">Uncharacterized protein</fullName>
    </submittedName>
</protein>
<name>K1TDZ2_9ZZZZ</name>
<comment type="caution">
    <text evidence="1">The sequence shown here is derived from an EMBL/GenBank/DDBJ whole genome shotgun (WGS) entry which is preliminary data.</text>
</comment>